<feature type="compositionally biased region" description="Basic and acidic residues" evidence="1">
    <location>
        <begin position="110"/>
        <end position="123"/>
    </location>
</feature>
<organism evidence="2 3">
    <name type="scientific">Rhynchophorus ferrugineus</name>
    <name type="common">Red palm weevil</name>
    <name type="synonym">Curculio ferrugineus</name>
    <dbReference type="NCBI Taxonomy" id="354439"/>
    <lineage>
        <taxon>Eukaryota</taxon>
        <taxon>Metazoa</taxon>
        <taxon>Ecdysozoa</taxon>
        <taxon>Arthropoda</taxon>
        <taxon>Hexapoda</taxon>
        <taxon>Insecta</taxon>
        <taxon>Pterygota</taxon>
        <taxon>Neoptera</taxon>
        <taxon>Endopterygota</taxon>
        <taxon>Coleoptera</taxon>
        <taxon>Polyphaga</taxon>
        <taxon>Cucujiformia</taxon>
        <taxon>Curculionidae</taxon>
        <taxon>Dryophthorinae</taxon>
        <taxon>Rhynchophorus</taxon>
    </lineage>
</organism>
<proteinExistence type="predicted"/>
<evidence type="ECO:0000313" key="3">
    <source>
        <dbReference type="Proteomes" id="UP000625711"/>
    </source>
</evidence>
<evidence type="ECO:0000313" key="2">
    <source>
        <dbReference type="EMBL" id="KAF7272733.1"/>
    </source>
</evidence>
<reference evidence="2" key="1">
    <citation type="submission" date="2020-08" db="EMBL/GenBank/DDBJ databases">
        <title>Genome sequencing and assembly of the red palm weevil Rhynchophorus ferrugineus.</title>
        <authorList>
            <person name="Dias G.B."/>
            <person name="Bergman C.M."/>
            <person name="Manee M."/>
        </authorList>
    </citation>
    <scope>NUCLEOTIDE SEQUENCE</scope>
    <source>
        <strain evidence="2">AA-2017</strain>
        <tissue evidence="2">Whole larva</tissue>
    </source>
</reference>
<sequence length="166" mass="19083">MNRKEPETWFYRVTNGSKTATYGTIKLSLEFGLERTFDWDFVIAAVMDHILGAGFLSHYEIQVQQNSQEDMCSQHNGKRGSVQYNASHQDKRITNTRKDQKTSTPQIKSFETKNKKKLEREGIIRQSSSSWSGHMVEKTDGSWRICGDYRLLNANTKPDQIGTVET</sequence>
<evidence type="ECO:0000256" key="1">
    <source>
        <dbReference type="SAM" id="MobiDB-lite"/>
    </source>
</evidence>
<name>A0A834I5Z5_RHYFE</name>
<comment type="caution">
    <text evidence="2">The sequence shown here is derived from an EMBL/GenBank/DDBJ whole genome shotgun (WGS) entry which is preliminary data.</text>
</comment>
<dbReference type="Gene3D" id="3.10.10.10">
    <property type="entry name" value="HIV Type 1 Reverse Transcriptase, subunit A, domain 1"/>
    <property type="match status" value="1"/>
</dbReference>
<dbReference type="InterPro" id="IPR043502">
    <property type="entry name" value="DNA/RNA_pol_sf"/>
</dbReference>
<protein>
    <submittedName>
        <fullName evidence="2">Uncharacterized protein</fullName>
    </submittedName>
</protein>
<dbReference type="GO" id="GO:0071897">
    <property type="term" value="P:DNA biosynthetic process"/>
    <property type="evidence" value="ECO:0007669"/>
    <property type="project" value="UniProtKB-ARBA"/>
</dbReference>
<feature type="compositionally biased region" description="Basic and acidic residues" evidence="1">
    <location>
        <begin position="92"/>
        <end position="101"/>
    </location>
</feature>
<dbReference type="OrthoDB" id="6765241at2759"/>
<feature type="region of interest" description="Disordered" evidence="1">
    <location>
        <begin position="92"/>
        <end position="135"/>
    </location>
</feature>
<dbReference type="AlphaFoldDB" id="A0A834I5Z5"/>
<gene>
    <name evidence="2" type="ORF">GWI33_014511</name>
</gene>
<dbReference type="SUPFAM" id="SSF56672">
    <property type="entry name" value="DNA/RNA polymerases"/>
    <property type="match status" value="1"/>
</dbReference>
<accession>A0A834I5Z5</accession>
<dbReference type="Proteomes" id="UP000625711">
    <property type="component" value="Unassembled WGS sequence"/>
</dbReference>
<feature type="non-terminal residue" evidence="2">
    <location>
        <position position="1"/>
    </location>
</feature>
<dbReference type="EMBL" id="JAACXV010013713">
    <property type="protein sequence ID" value="KAF7272733.1"/>
    <property type="molecule type" value="Genomic_DNA"/>
</dbReference>
<keyword evidence="3" id="KW-1185">Reference proteome</keyword>